<dbReference type="InterPro" id="IPR046349">
    <property type="entry name" value="C1-like_sf"/>
</dbReference>
<evidence type="ECO:0000256" key="2">
    <source>
        <dbReference type="ARBA" id="ARBA00022833"/>
    </source>
</evidence>
<keyword evidence="6" id="KW-1185">Reference proteome</keyword>
<evidence type="ECO:0000256" key="3">
    <source>
        <dbReference type="SAM" id="MobiDB-lite"/>
    </source>
</evidence>
<evidence type="ECO:0000256" key="1">
    <source>
        <dbReference type="ARBA" id="ARBA00022723"/>
    </source>
</evidence>
<proteinExistence type="predicted"/>
<dbReference type="OrthoDB" id="6270916at2759"/>
<dbReference type="Proteomes" id="UP000016930">
    <property type="component" value="Unassembled WGS sequence"/>
</dbReference>
<dbReference type="STRING" id="914234.M2QN02"/>
<keyword evidence="1" id="KW-0479">Metal-binding</keyword>
<dbReference type="Gene3D" id="3.30.60.20">
    <property type="match status" value="1"/>
</dbReference>
<feature type="domain" description="Phorbol-ester/DAG-type" evidence="4">
    <location>
        <begin position="494"/>
        <end position="547"/>
    </location>
</feature>
<keyword evidence="2" id="KW-0862">Zinc</keyword>
<accession>M2QN02</accession>
<feature type="compositionally biased region" description="Acidic residues" evidence="3">
    <location>
        <begin position="27"/>
        <end position="41"/>
    </location>
</feature>
<evidence type="ECO:0000259" key="4">
    <source>
        <dbReference type="PROSITE" id="PS50081"/>
    </source>
</evidence>
<feature type="compositionally biased region" description="Basic residues" evidence="3">
    <location>
        <begin position="84"/>
        <end position="101"/>
    </location>
</feature>
<dbReference type="EMBL" id="KB445795">
    <property type="protein sequence ID" value="EMD38403.1"/>
    <property type="molecule type" value="Genomic_DNA"/>
</dbReference>
<dbReference type="CDD" id="cd00029">
    <property type="entry name" value="C1"/>
    <property type="match status" value="1"/>
</dbReference>
<evidence type="ECO:0000313" key="6">
    <source>
        <dbReference type="Proteomes" id="UP000016930"/>
    </source>
</evidence>
<feature type="compositionally biased region" description="Basic and acidic residues" evidence="3">
    <location>
        <begin position="70"/>
        <end position="83"/>
    </location>
</feature>
<sequence length="2208" mass="248223">MVQSMRGAVPQPLVPGRKKSRKLRSEDDTDSDSDDETEFDTDATHDLMSQLKDYLSIAVKQGWDIFHDSSGKSGLEKTSDSFLRKRGVASGRRRSRSRSRSRSNVLETEIAEQIPRLLSVCISVVASVIREDCRYRSSTPRLIRPPNALQAATLDVAQFLVHAHRDDSHVSTQIAYAVIPAFYTFEPKMHARLLAFFDDVVLGTTLHLLAQSQGLRQGVSPIDLNNRATSAETLKVSITVDEAQDHMTPLPQSSGRWRRWTSPENLREQDRLRSNNAPYRSSSEYQLAAIIPAVLAAICDTVDPSSDSLPTMHRFHRLLERMADSKPDVYLDILSVIAHHTPRARSFAIAIIMSYWPKAIGHLAVTKPFPILTYSDTIHRAAQGPTLSRRPHDNPYSHQFMPWFFRSNTIPSVFEGMSQRECRSCSEMVDGYGLLCPLCMCAVHFDCYDYPEGSFLTEYVVVAEPGRQKVAVHRFSHILPNRREGPPVPILVEHHSFRLVNMFTLTLCFLCRQPLWGCTAQAFKCASCRQFVHSSCLSTRSTVLPRCRSVSIDDTYMSIDWSIMRHSFADHYGELFLTEEELSSRSYEEISIFHAVLGVQLQIYNNGVALGSIVIVDDDQGGAEEFELHYLVNLYDAYLTSGRALASGPLAEYIHNNDASPSHARFLFDWNTLAFITSVLKMPLREHSAVTSDSSDLLSASHVDHDNTGATVEDMSPCEIVSIAHLRDQLAEQLRVFSDAAARYLLDHLGHIGFIQRLDLQANMCHSPVHAGTILSCFPLPLGLDVSTEVESLVTAIEACLTELDLSVNEFGFLLLVRRFWPDGMLTEYALHRLSRIVISWILLEDDNLAIILRDFVAQGRSLPGVRFGSEAQPWPYASQSRTVRANSANNGGDYVASRRALLSRYATRWMLALHDQNIQQYATLIFDLLTERAEENAITDDYLTGLQSPKNKSHVIVTDQILRMIIKLCQVSVIFTAFDDLFKKWLDRAYGVSIDHEEPITSLNRLFNREVEASQRFSAIIDPRQTLTDATSLANVNALRTMTDIATSNKDGFQQAIHWLCLFLRSGVDIPIPIFQQFSNLAQRFGATLEDCSVLVKATLWSAWLKSLGRQELQSVISVIQTYVTAEIVSCLQSRHNMTKIICLVRQSLATCLLLYGCDRTRLIKLGMIQEEDIAGLPPRRKLNSRASTVADPVIVNANLMEALKAYVETKAAEVVCIVAKFLNAFMMDAPLVEAYEVDNFILRNGATLCTCVWRFYDTQSPDLAATRASLLSRILSVDTLPFQTLLREIFDVRRDWELRVQSVLRLFRVILDITNPSLAVGDRQWRSGLIDIFQYFFSSMWRDEREEVRLTVETWSRSLLPAHLEAISLCWSEALTKSSVAERTKLVSFLNQLHPYFPQWKLLSWDSVIEALLENDYVQTNDEDGPAAAHLSMYGLSSKSTRKSALIADDNLSILRASLLSLAIHMISDGVPIDSTSLLKLKEHVARTLGFQSVLREPSTGHGFYITFSDLEHATDCVNACLNDMITLLDSSQPHDIAPSTMGGPYVEDDTPYPMLIGSTFVDVILEFCTSTENLESLSSIALKNLLKLLIIMLYKHDFESKPIRHLQMSLRKTCRRVLDLLLCNVSYDVRQLVFSVSQSFIKRWPMMTGSFICESIELTSGLMISLEFQHRGDDILVDAAKKFLESILSTYATGGIFHILCKRRLVPDFFLVIKYVVASGTRVESKSGFPDLRETLLRDTMMRAIENDNETYQQVITNISSYVEAVYHTGYSAEFMQFVGLCLMNMIRRTADWPADAFDPCPLFNMASILVQHNKAQSRELLTFMETLLRASLIRFHVTSVALIRMIQVTSRLFRQRVSATPAALAANPILFAILEILSEGLRGKTRVLPSTLAALLEATTATLEEERQTSGSTMLSHESVVRLAEDGLFFLCNEVLLDSTYQADFTASQAVTKLILAAAEVQPSIFAQLSTTPPSVRAWNLLVLAALSSQTMAPTALLFDQFPAFSFAYSVSLQPYQDPLQVTNIETQDLAHADISRAYAALKLWILLAHKIATGQQGVRTDGPDNPIQNTELRTAQMIWNELWPPFDSAISTFELDAQLGQPSPITATVWTSVADLFLFLRQSRSVVAQDRALETRVMSHLKTVVRNEAKKLSRITKNMNEIPPSVSLEAHVNQVTREIWAEERLQAAKRQDAMSERGRRVAS</sequence>
<dbReference type="PROSITE" id="PS50081">
    <property type="entry name" value="ZF_DAG_PE_2"/>
    <property type="match status" value="1"/>
</dbReference>
<dbReference type="HOGENOM" id="CLU_001302_0_0_1"/>
<dbReference type="GO" id="GO:0046872">
    <property type="term" value="F:metal ion binding"/>
    <property type="evidence" value="ECO:0007669"/>
    <property type="project" value="UniProtKB-KW"/>
</dbReference>
<feature type="region of interest" description="Disordered" evidence="3">
    <location>
        <begin position="70"/>
        <end position="104"/>
    </location>
</feature>
<name>M2QN02_CERS8</name>
<gene>
    <name evidence="5" type="ORF">CERSUDRAFT_113558</name>
</gene>
<organism evidence="5 6">
    <name type="scientific">Ceriporiopsis subvermispora (strain B)</name>
    <name type="common">White-rot fungus</name>
    <name type="synonym">Gelatoporia subvermispora</name>
    <dbReference type="NCBI Taxonomy" id="914234"/>
    <lineage>
        <taxon>Eukaryota</taxon>
        <taxon>Fungi</taxon>
        <taxon>Dikarya</taxon>
        <taxon>Basidiomycota</taxon>
        <taxon>Agaricomycotina</taxon>
        <taxon>Agaricomycetes</taxon>
        <taxon>Polyporales</taxon>
        <taxon>Gelatoporiaceae</taxon>
        <taxon>Gelatoporia</taxon>
    </lineage>
</organism>
<reference evidence="5 6" key="1">
    <citation type="journal article" date="2012" name="Proc. Natl. Acad. Sci. U.S.A.">
        <title>Comparative genomics of Ceriporiopsis subvermispora and Phanerochaete chrysosporium provide insight into selective ligninolysis.</title>
        <authorList>
            <person name="Fernandez-Fueyo E."/>
            <person name="Ruiz-Duenas F.J."/>
            <person name="Ferreira P."/>
            <person name="Floudas D."/>
            <person name="Hibbett D.S."/>
            <person name="Canessa P."/>
            <person name="Larrondo L.F."/>
            <person name="James T.Y."/>
            <person name="Seelenfreund D."/>
            <person name="Lobos S."/>
            <person name="Polanco R."/>
            <person name="Tello M."/>
            <person name="Honda Y."/>
            <person name="Watanabe T."/>
            <person name="Watanabe T."/>
            <person name="Ryu J.S."/>
            <person name="Kubicek C.P."/>
            <person name="Schmoll M."/>
            <person name="Gaskell J."/>
            <person name="Hammel K.E."/>
            <person name="St John F.J."/>
            <person name="Vanden Wymelenberg A."/>
            <person name="Sabat G."/>
            <person name="Splinter BonDurant S."/>
            <person name="Syed K."/>
            <person name="Yadav J.S."/>
            <person name="Doddapaneni H."/>
            <person name="Subramanian V."/>
            <person name="Lavin J.L."/>
            <person name="Oguiza J.A."/>
            <person name="Perez G."/>
            <person name="Pisabarro A.G."/>
            <person name="Ramirez L."/>
            <person name="Santoyo F."/>
            <person name="Master E."/>
            <person name="Coutinho P.M."/>
            <person name="Henrissat B."/>
            <person name="Lombard V."/>
            <person name="Magnuson J.K."/>
            <person name="Kuees U."/>
            <person name="Hori C."/>
            <person name="Igarashi K."/>
            <person name="Samejima M."/>
            <person name="Held B.W."/>
            <person name="Barry K.W."/>
            <person name="LaButti K.M."/>
            <person name="Lapidus A."/>
            <person name="Lindquist E.A."/>
            <person name="Lucas S.M."/>
            <person name="Riley R."/>
            <person name="Salamov A.A."/>
            <person name="Hoffmeister D."/>
            <person name="Schwenk D."/>
            <person name="Hadar Y."/>
            <person name="Yarden O."/>
            <person name="de Vries R.P."/>
            <person name="Wiebenga A."/>
            <person name="Stenlid J."/>
            <person name="Eastwood D."/>
            <person name="Grigoriev I.V."/>
            <person name="Berka R.M."/>
            <person name="Blanchette R.A."/>
            <person name="Kersten P."/>
            <person name="Martinez A.T."/>
            <person name="Vicuna R."/>
            <person name="Cullen D."/>
        </authorList>
    </citation>
    <scope>NUCLEOTIDE SEQUENCE [LARGE SCALE GENOMIC DNA]</scope>
    <source>
        <strain evidence="5 6">B</strain>
    </source>
</reference>
<protein>
    <recommendedName>
        <fullName evidence="4">Phorbol-ester/DAG-type domain-containing protein</fullName>
    </recommendedName>
</protein>
<dbReference type="SUPFAM" id="SSF57889">
    <property type="entry name" value="Cysteine-rich domain"/>
    <property type="match status" value="1"/>
</dbReference>
<evidence type="ECO:0000313" key="5">
    <source>
        <dbReference type="EMBL" id="EMD38403.1"/>
    </source>
</evidence>
<dbReference type="InterPro" id="IPR002219">
    <property type="entry name" value="PKC_DAG/PE"/>
</dbReference>
<feature type="region of interest" description="Disordered" evidence="3">
    <location>
        <begin position="1"/>
        <end position="42"/>
    </location>
</feature>